<evidence type="ECO:0000256" key="2">
    <source>
        <dbReference type="ARBA" id="ARBA00007265"/>
    </source>
</evidence>
<dbReference type="InterPro" id="IPR000644">
    <property type="entry name" value="CBS_dom"/>
</dbReference>
<dbReference type="SUPFAM" id="SSF54631">
    <property type="entry name" value="CBS-domain pair"/>
    <property type="match status" value="1"/>
</dbReference>
<proteinExistence type="inferred from homology"/>
<dbReference type="Gene3D" id="3.10.580.10">
    <property type="entry name" value="CBS-domain"/>
    <property type="match status" value="1"/>
</dbReference>
<sequence>MPQKKQEISPKTVITSHVNSDFDAIGTMLAAQKLYPESVIIFPESQEKNLRDFFIHSMGYLFNMANPASIDFSGTQRLVIVNTRQKSRLSGIEPLWEKPDLIIDIYDHHPCFPDEIKGSNTLSKPYGATTTIMCELLREKKINISSDEATVMALGIYEDTGSFTYTSTTRADFEQAGFLISCGACLSTISSLVVKEMKTEQVTWLNELINEMTTIAVKGIQVHLSAIAASHYIPDLASIVQKIVRMENLDCFFALVLMGSKVHVIAQNRLYELDVGKILSPLGGEGHLYAASAKVENQTLPQVEMRLIELIEQQIGQVRVAKKLMSSPAITISVDESCLDAAQKMTRYNVNTLLVLDANTHEYLGYITRDIAEKTVYHKLGDQPVIHYFRPDDSSVSLSCDMAEIEQKIIDLKKRVIPVIENRILSGVITRTDLLNFLVEHNREVVRSEKTEVSGLKPRKKYVGNLLKSRLDERILTLLCDIGNAGDTLGVEVFVVGGFVRDLMLEQPIEDVDVVVEGDGIGFARYFASMHDCRSHQHRKFNTAVIIFEDGFKVDVASARLEYYATPAALPEVENSSIKRDLARRDFTINTLAISLNTDTFGTLIDYFGGVRDVKDKIVRIIHNLSFIEDPTRIFRAIKFSNRFGFRIGKVTSKLIKNALHVGAVKHLSGLRVLSELKQIFGEDNPVPAVQTMADYGLDRVIHHDLRFTDTTRALFESVGKTLAWHDLLYADDDYPRWSVYFMAWLHGHSFTVSTQIADRLMFPLKERELLLRQRIKAAKRLRLIEKNYPVSNQQMYWWLIHFKTECLLFMLALTKNEPVRQAISHFYTHQRKIKPLMGGKDIKALGIKPGPVYTTILNKIIEEKLDGKLNTMAEEIEFAKHYAFENKLI</sequence>
<keyword evidence="11" id="KW-0129">CBS domain</keyword>
<dbReference type="InterPro" id="IPR038763">
    <property type="entry name" value="DHH_sf"/>
</dbReference>
<evidence type="ECO:0000256" key="1">
    <source>
        <dbReference type="ARBA" id="ARBA00001946"/>
    </source>
</evidence>
<name>A0A2G6MRB2_9BACT</name>
<dbReference type="GO" id="GO:0000166">
    <property type="term" value="F:nucleotide binding"/>
    <property type="evidence" value="ECO:0007669"/>
    <property type="project" value="UniProtKB-KW"/>
</dbReference>
<dbReference type="InterPro" id="IPR052390">
    <property type="entry name" value="tRNA_nt/polyA_polymerase"/>
</dbReference>
<dbReference type="InterPro" id="IPR046342">
    <property type="entry name" value="CBS_dom_sf"/>
</dbReference>
<dbReference type="Gene3D" id="3.30.460.10">
    <property type="entry name" value="Beta Polymerase, domain 2"/>
    <property type="match status" value="1"/>
</dbReference>
<dbReference type="SUPFAM" id="SSF81301">
    <property type="entry name" value="Nucleotidyltransferase"/>
    <property type="match status" value="1"/>
</dbReference>
<dbReference type="AlphaFoldDB" id="A0A2G6MRB2"/>
<evidence type="ECO:0000256" key="3">
    <source>
        <dbReference type="ARBA" id="ARBA00022555"/>
    </source>
</evidence>
<evidence type="ECO:0000259" key="13">
    <source>
        <dbReference type="PROSITE" id="PS51371"/>
    </source>
</evidence>
<comment type="caution">
    <text evidence="14">The sequence shown here is derived from an EMBL/GenBank/DDBJ whole genome shotgun (WGS) entry which is preliminary data.</text>
</comment>
<keyword evidence="6" id="KW-0548">Nucleotidyltransferase</keyword>
<evidence type="ECO:0000256" key="4">
    <source>
        <dbReference type="ARBA" id="ARBA00022679"/>
    </source>
</evidence>
<evidence type="ECO:0000256" key="12">
    <source>
        <dbReference type="RuleBase" id="RU003953"/>
    </source>
</evidence>
<evidence type="ECO:0000313" key="15">
    <source>
        <dbReference type="Proteomes" id="UP000231203"/>
    </source>
</evidence>
<dbReference type="Gene3D" id="3.90.1640.10">
    <property type="entry name" value="inorganic pyrophosphatase (n-terminal core)"/>
    <property type="match status" value="1"/>
</dbReference>
<dbReference type="GO" id="GO:0016779">
    <property type="term" value="F:nucleotidyltransferase activity"/>
    <property type="evidence" value="ECO:0007669"/>
    <property type="project" value="UniProtKB-KW"/>
</dbReference>
<dbReference type="Pfam" id="PF01743">
    <property type="entry name" value="PolyA_pol"/>
    <property type="match status" value="1"/>
</dbReference>
<dbReference type="EMBL" id="PDTI01000036">
    <property type="protein sequence ID" value="PIE62628.1"/>
    <property type="molecule type" value="Genomic_DNA"/>
</dbReference>
<dbReference type="SUPFAM" id="SSF64182">
    <property type="entry name" value="DHH phosphoesterases"/>
    <property type="match status" value="1"/>
</dbReference>
<dbReference type="InterPro" id="IPR032828">
    <property type="entry name" value="PolyA_RNA-bd"/>
</dbReference>
<keyword evidence="10 12" id="KW-0694">RNA-binding</keyword>
<comment type="similarity">
    <text evidence="2 12">Belongs to the tRNA nucleotidyltransferase/poly(A) polymerase family.</text>
</comment>
<evidence type="ECO:0000256" key="5">
    <source>
        <dbReference type="ARBA" id="ARBA00022694"/>
    </source>
</evidence>
<dbReference type="SMART" id="SM00116">
    <property type="entry name" value="CBS"/>
    <property type="match status" value="2"/>
</dbReference>
<dbReference type="GO" id="GO:0046872">
    <property type="term" value="F:metal ion binding"/>
    <property type="evidence" value="ECO:0007669"/>
    <property type="project" value="UniProtKB-KW"/>
</dbReference>
<feature type="domain" description="CBS" evidence="13">
    <location>
        <begin position="389"/>
        <end position="445"/>
    </location>
</feature>
<gene>
    <name evidence="14" type="ORF">CSA25_04315</name>
</gene>
<keyword evidence="3" id="KW-0820">tRNA-binding</keyword>
<evidence type="ECO:0000256" key="10">
    <source>
        <dbReference type="ARBA" id="ARBA00022884"/>
    </source>
</evidence>
<dbReference type="InterPro" id="IPR001667">
    <property type="entry name" value="DDH_dom"/>
</dbReference>
<dbReference type="GO" id="GO:0008033">
    <property type="term" value="P:tRNA processing"/>
    <property type="evidence" value="ECO:0007669"/>
    <property type="project" value="UniProtKB-KW"/>
</dbReference>
<dbReference type="PANTHER" id="PTHR47788:SF1">
    <property type="entry name" value="A-ADDING TRNA NUCLEOTIDYLTRANSFERASE"/>
    <property type="match status" value="1"/>
</dbReference>
<comment type="cofactor">
    <cofactor evidence="1">
        <name>Mg(2+)</name>
        <dbReference type="ChEBI" id="CHEBI:18420"/>
    </cofactor>
</comment>
<protein>
    <submittedName>
        <fullName evidence="14">Polya polymerase</fullName>
    </submittedName>
</protein>
<keyword evidence="8" id="KW-0547">Nucleotide-binding</keyword>
<dbReference type="GO" id="GO:0000049">
    <property type="term" value="F:tRNA binding"/>
    <property type="evidence" value="ECO:0007669"/>
    <property type="project" value="UniProtKB-KW"/>
</dbReference>
<dbReference type="CDD" id="cd05398">
    <property type="entry name" value="NT_ClassII-CCAase"/>
    <property type="match status" value="1"/>
</dbReference>
<dbReference type="Gene3D" id="3.10.310.30">
    <property type="match status" value="1"/>
</dbReference>
<keyword evidence="5" id="KW-0819">tRNA processing</keyword>
<evidence type="ECO:0000313" key="14">
    <source>
        <dbReference type="EMBL" id="PIE62628.1"/>
    </source>
</evidence>
<dbReference type="InterPro" id="IPR043519">
    <property type="entry name" value="NT_sf"/>
</dbReference>
<keyword evidence="4 12" id="KW-0808">Transferase</keyword>
<dbReference type="Pfam" id="PF00571">
    <property type="entry name" value="CBS"/>
    <property type="match status" value="2"/>
</dbReference>
<evidence type="ECO:0000256" key="11">
    <source>
        <dbReference type="PROSITE-ProRule" id="PRU00703"/>
    </source>
</evidence>
<dbReference type="SUPFAM" id="SSF81891">
    <property type="entry name" value="Poly A polymerase C-terminal region-like"/>
    <property type="match status" value="1"/>
</dbReference>
<evidence type="ECO:0000256" key="8">
    <source>
        <dbReference type="ARBA" id="ARBA00022741"/>
    </source>
</evidence>
<accession>A0A2G6MRB2</accession>
<evidence type="ECO:0000256" key="6">
    <source>
        <dbReference type="ARBA" id="ARBA00022695"/>
    </source>
</evidence>
<dbReference type="PANTHER" id="PTHR47788">
    <property type="entry name" value="POLYA POLYMERASE"/>
    <property type="match status" value="1"/>
</dbReference>
<evidence type="ECO:0000256" key="7">
    <source>
        <dbReference type="ARBA" id="ARBA00022723"/>
    </source>
</evidence>
<dbReference type="Pfam" id="PF12627">
    <property type="entry name" value="PolyA_pol_RNAbd"/>
    <property type="match status" value="1"/>
</dbReference>
<dbReference type="Pfam" id="PF01368">
    <property type="entry name" value="DHH"/>
    <property type="match status" value="1"/>
</dbReference>
<reference evidence="14 15" key="1">
    <citation type="submission" date="2017-10" db="EMBL/GenBank/DDBJ databases">
        <title>Novel microbial diversity and functional potential in the marine mammal oral microbiome.</title>
        <authorList>
            <person name="Dudek N.K."/>
            <person name="Sun C.L."/>
            <person name="Burstein D."/>
            <person name="Kantor R.S."/>
            <person name="Aliaga Goltsman D.S."/>
            <person name="Bik E.M."/>
            <person name="Thomas B.C."/>
            <person name="Banfield J.F."/>
            <person name="Relman D.A."/>
        </authorList>
    </citation>
    <scope>NUCLEOTIDE SEQUENCE [LARGE SCALE GENOMIC DNA]</scope>
    <source>
        <strain evidence="14">DOLJORAL78_47_202</strain>
    </source>
</reference>
<organism evidence="14 15">
    <name type="scientific">Desulfobacter postgatei</name>
    <dbReference type="NCBI Taxonomy" id="2293"/>
    <lineage>
        <taxon>Bacteria</taxon>
        <taxon>Pseudomonadati</taxon>
        <taxon>Thermodesulfobacteriota</taxon>
        <taxon>Desulfobacteria</taxon>
        <taxon>Desulfobacterales</taxon>
        <taxon>Desulfobacteraceae</taxon>
        <taxon>Desulfobacter</taxon>
    </lineage>
</organism>
<dbReference type="Proteomes" id="UP000231203">
    <property type="component" value="Unassembled WGS sequence"/>
</dbReference>
<keyword evidence="7" id="KW-0479">Metal-binding</keyword>
<feature type="domain" description="CBS" evidence="13">
    <location>
        <begin position="325"/>
        <end position="383"/>
    </location>
</feature>
<dbReference type="InterPro" id="IPR002646">
    <property type="entry name" value="PolA_pol_head_dom"/>
</dbReference>
<dbReference type="PROSITE" id="PS51371">
    <property type="entry name" value="CBS"/>
    <property type="match status" value="2"/>
</dbReference>
<keyword evidence="9" id="KW-0460">Magnesium</keyword>
<evidence type="ECO:0000256" key="9">
    <source>
        <dbReference type="ARBA" id="ARBA00022842"/>
    </source>
</evidence>
<dbReference type="Gene3D" id="1.10.3090.10">
    <property type="entry name" value="cca-adding enzyme, domain 2"/>
    <property type="match status" value="1"/>
</dbReference>